<keyword evidence="2 10" id="KW-0444">Lipid biosynthesis</keyword>
<proteinExistence type="inferred from homology"/>
<dbReference type="Pfam" id="PF01151">
    <property type="entry name" value="ELO"/>
    <property type="match status" value="1"/>
</dbReference>
<evidence type="ECO:0000313" key="11">
    <source>
        <dbReference type="EMBL" id="KAL0277862.1"/>
    </source>
</evidence>
<sequence length="280" mass="33150">MALLLKTMYHLYQKAVIESSDPRTRNWFMTGSPIPCIILLLCYNYFVQKLGPELMKDRKPFNVDRLIQIYNIIQVLLCSWLVIECFMECYGPTGSYSWTCEPIDYSESPKALKVAKFVWIYFMLKISDLLDTIFFVLRKKNSQITFLHIYHHTGMVMLGWGGTTYLPGGHGVFLGFINSFVHCVMYSYYFLTNYNPELKKNLWWKKYITQLQMIQFLMIIIHFGFVLVNPYCTYPRWVVLVFIPQNVFMFILFWDFYKKAYLRPKKTPVADAKEISSKAS</sequence>
<keyword evidence="5 10" id="KW-0276">Fatty acid metabolism</keyword>
<evidence type="ECO:0000256" key="3">
    <source>
        <dbReference type="ARBA" id="ARBA00022679"/>
    </source>
</evidence>
<evidence type="ECO:0000256" key="9">
    <source>
        <dbReference type="ARBA" id="ARBA00023160"/>
    </source>
</evidence>
<comment type="similarity">
    <text evidence="10">Belongs to the ELO family.</text>
</comment>
<comment type="catalytic activity">
    <reaction evidence="10">
        <text>a very-long-chain acyl-CoA + malonyl-CoA + H(+) = a very-long-chain 3-oxoacyl-CoA + CO2 + CoA</text>
        <dbReference type="Rhea" id="RHEA:32727"/>
        <dbReference type="ChEBI" id="CHEBI:15378"/>
        <dbReference type="ChEBI" id="CHEBI:16526"/>
        <dbReference type="ChEBI" id="CHEBI:57287"/>
        <dbReference type="ChEBI" id="CHEBI:57384"/>
        <dbReference type="ChEBI" id="CHEBI:90725"/>
        <dbReference type="ChEBI" id="CHEBI:90736"/>
        <dbReference type="EC" id="2.3.1.199"/>
    </reaction>
</comment>
<protein>
    <recommendedName>
        <fullName evidence="10">Elongation of very long chain fatty acids protein</fullName>
        <ecNumber evidence="10">2.3.1.199</ecNumber>
    </recommendedName>
    <alternativeName>
        <fullName evidence="10">Very-long-chain 3-oxoacyl-CoA synthase</fullName>
    </alternativeName>
</protein>
<evidence type="ECO:0000256" key="2">
    <source>
        <dbReference type="ARBA" id="ARBA00022516"/>
    </source>
</evidence>
<gene>
    <name evidence="11" type="ORF">PYX00_004992</name>
</gene>
<dbReference type="AlphaFoldDB" id="A0AAW2I6W4"/>
<dbReference type="PANTHER" id="PTHR11157">
    <property type="entry name" value="FATTY ACID ACYL TRANSFERASE-RELATED"/>
    <property type="match status" value="1"/>
</dbReference>
<feature type="transmembrane region" description="Helical" evidence="10">
    <location>
        <begin position="118"/>
        <end position="137"/>
    </location>
</feature>
<evidence type="ECO:0000256" key="10">
    <source>
        <dbReference type="RuleBase" id="RU361115"/>
    </source>
</evidence>
<keyword evidence="9 10" id="KW-0275">Fatty acid biosynthesis</keyword>
<evidence type="ECO:0000256" key="5">
    <source>
        <dbReference type="ARBA" id="ARBA00022832"/>
    </source>
</evidence>
<keyword evidence="6 10" id="KW-1133">Transmembrane helix</keyword>
<evidence type="ECO:0000256" key="1">
    <source>
        <dbReference type="ARBA" id="ARBA00004141"/>
    </source>
</evidence>
<feature type="transmembrane region" description="Helical" evidence="10">
    <location>
        <begin position="237"/>
        <end position="257"/>
    </location>
</feature>
<name>A0AAW2I6W4_9NEOP</name>
<dbReference type="GO" id="GO:0019367">
    <property type="term" value="P:fatty acid elongation, saturated fatty acid"/>
    <property type="evidence" value="ECO:0007669"/>
    <property type="project" value="TreeGrafter"/>
</dbReference>
<keyword evidence="7 10" id="KW-0443">Lipid metabolism</keyword>
<evidence type="ECO:0000256" key="4">
    <source>
        <dbReference type="ARBA" id="ARBA00022692"/>
    </source>
</evidence>
<evidence type="ECO:0000256" key="8">
    <source>
        <dbReference type="ARBA" id="ARBA00023136"/>
    </source>
</evidence>
<accession>A0AAW2I6W4</accession>
<feature type="transmembrane region" description="Helical" evidence="10">
    <location>
        <begin position="172"/>
        <end position="191"/>
    </location>
</feature>
<evidence type="ECO:0000256" key="6">
    <source>
        <dbReference type="ARBA" id="ARBA00022989"/>
    </source>
</evidence>
<dbReference type="GO" id="GO:0042761">
    <property type="term" value="P:very long-chain fatty acid biosynthetic process"/>
    <property type="evidence" value="ECO:0007669"/>
    <property type="project" value="TreeGrafter"/>
</dbReference>
<dbReference type="GO" id="GO:0034626">
    <property type="term" value="P:fatty acid elongation, polyunsaturated fatty acid"/>
    <property type="evidence" value="ECO:0007669"/>
    <property type="project" value="TreeGrafter"/>
</dbReference>
<dbReference type="InterPro" id="IPR002076">
    <property type="entry name" value="ELO_fam"/>
</dbReference>
<keyword evidence="4 10" id="KW-0812">Transmembrane</keyword>
<dbReference type="GO" id="GO:0030148">
    <property type="term" value="P:sphingolipid biosynthetic process"/>
    <property type="evidence" value="ECO:0007669"/>
    <property type="project" value="TreeGrafter"/>
</dbReference>
<dbReference type="GO" id="GO:0034625">
    <property type="term" value="P:fatty acid elongation, monounsaturated fatty acid"/>
    <property type="evidence" value="ECO:0007669"/>
    <property type="project" value="TreeGrafter"/>
</dbReference>
<evidence type="ECO:0000256" key="7">
    <source>
        <dbReference type="ARBA" id="ARBA00023098"/>
    </source>
</evidence>
<feature type="transmembrane region" description="Helical" evidence="10">
    <location>
        <begin position="27"/>
        <end position="46"/>
    </location>
</feature>
<dbReference type="EMBL" id="JARGDH010000002">
    <property type="protein sequence ID" value="KAL0277861.1"/>
    <property type="molecule type" value="Genomic_DNA"/>
</dbReference>
<dbReference type="PANTHER" id="PTHR11157:SF21">
    <property type="entry name" value="ELONGATION OF VERY LONG CHAIN FATTY ACIDS PROTEIN"/>
    <property type="match status" value="1"/>
</dbReference>
<keyword evidence="8 10" id="KW-0472">Membrane</keyword>
<feature type="transmembrane region" description="Helical" evidence="10">
    <location>
        <begin position="211"/>
        <end position="231"/>
    </location>
</feature>
<dbReference type="EC" id="2.3.1.199" evidence="10"/>
<organism evidence="11">
    <name type="scientific">Menopon gallinae</name>
    <name type="common">poultry shaft louse</name>
    <dbReference type="NCBI Taxonomy" id="328185"/>
    <lineage>
        <taxon>Eukaryota</taxon>
        <taxon>Metazoa</taxon>
        <taxon>Ecdysozoa</taxon>
        <taxon>Arthropoda</taxon>
        <taxon>Hexapoda</taxon>
        <taxon>Insecta</taxon>
        <taxon>Pterygota</taxon>
        <taxon>Neoptera</taxon>
        <taxon>Paraneoptera</taxon>
        <taxon>Psocodea</taxon>
        <taxon>Troctomorpha</taxon>
        <taxon>Phthiraptera</taxon>
        <taxon>Amblycera</taxon>
        <taxon>Menoponidae</taxon>
        <taxon>Menopon</taxon>
    </lineage>
</organism>
<reference evidence="11" key="1">
    <citation type="journal article" date="2024" name="Gigascience">
        <title>Chromosome-level genome of the poultry shaft louse Menopon gallinae provides insight into the host-switching and adaptive evolution of parasitic lice.</title>
        <authorList>
            <person name="Xu Y."/>
            <person name="Ma L."/>
            <person name="Liu S."/>
            <person name="Liang Y."/>
            <person name="Liu Q."/>
            <person name="He Z."/>
            <person name="Tian L."/>
            <person name="Duan Y."/>
            <person name="Cai W."/>
            <person name="Li H."/>
            <person name="Song F."/>
        </authorList>
    </citation>
    <scope>NUCLEOTIDE SEQUENCE</scope>
    <source>
        <strain evidence="11">Cailab_2023a</strain>
    </source>
</reference>
<feature type="transmembrane region" description="Helical" evidence="10">
    <location>
        <begin position="66"/>
        <end position="83"/>
    </location>
</feature>
<dbReference type="GO" id="GO:0009922">
    <property type="term" value="F:fatty acid elongase activity"/>
    <property type="evidence" value="ECO:0007669"/>
    <property type="project" value="UniProtKB-EC"/>
</dbReference>
<feature type="transmembrane region" description="Helical" evidence="10">
    <location>
        <begin position="149"/>
        <end position="166"/>
    </location>
</feature>
<comment type="subcellular location">
    <subcellularLocation>
        <location evidence="1">Membrane</location>
        <topology evidence="1">Multi-pass membrane protein</topology>
    </subcellularLocation>
</comment>
<keyword evidence="3 10" id="KW-0808">Transferase</keyword>
<dbReference type="EMBL" id="JARGDH010000002">
    <property type="protein sequence ID" value="KAL0277862.1"/>
    <property type="molecule type" value="Genomic_DNA"/>
</dbReference>
<dbReference type="GO" id="GO:0005789">
    <property type="term" value="C:endoplasmic reticulum membrane"/>
    <property type="evidence" value="ECO:0007669"/>
    <property type="project" value="TreeGrafter"/>
</dbReference>
<comment type="caution">
    <text evidence="11">The sequence shown here is derived from an EMBL/GenBank/DDBJ whole genome shotgun (WGS) entry which is preliminary data.</text>
</comment>